<protein>
    <submittedName>
        <fullName evidence="2">Polymer-forming cytoskeletal protein</fullName>
    </submittedName>
</protein>
<dbReference type="EMBL" id="DRDR01000169">
    <property type="protein sequence ID" value="HDL60578.1"/>
    <property type="molecule type" value="Genomic_DNA"/>
</dbReference>
<dbReference type="InterPro" id="IPR007607">
    <property type="entry name" value="BacA/B"/>
</dbReference>
<sequence>MAKESVNQKIDTIIGPGAELEGNISVRGSARCDGRLKGKVRVQGTFILGKTGLLDGELEAKNAVIGGTLKGTIKIEERIEFETGARFIGDLVCKILSVQEGVLFDGTCTMTKTQEKIEKKENKTTK</sequence>
<accession>A0A7V0Q641</accession>
<dbReference type="Pfam" id="PF04519">
    <property type="entry name" value="Bactofilin"/>
    <property type="match status" value="1"/>
</dbReference>
<dbReference type="AlphaFoldDB" id="A0A7V0Q641"/>
<dbReference type="PANTHER" id="PTHR35024">
    <property type="entry name" value="HYPOTHETICAL CYTOSOLIC PROTEIN"/>
    <property type="match status" value="1"/>
</dbReference>
<dbReference type="Proteomes" id="UP000886381">
    <property type="component" value="Unassembled WGS sequence"/>
</dbReference>
<reference evidence="2" key="1">
    <citation type="journal article" date="2020" name="mSystems">
        <title>Genome- and Community-Level Interaction Insights into Carbon Utilization and Element Cycling Functions of Hydrothermarchaeota in Hydrothermal Sediment.</title>
        <authorList>
            <person name="Zhou Z."/>
            <person name="Liu Y."/>
            <person name="Xu W."/>
            <person name="Pan J."/>
            <person name="Luo Z.H."/>
            <person name="Li M."/>
        </authorList>
    </citation>
    <scope>NUCLEOTIDE SEQUENCE [LARGE SCALE GENOMIC DNA]</scope>
    <source>
        <strain evidence="2">HyVt-28</strain>
    </source>
</reference>
<organism evidence="2">
    <name type="scientific">candidate division WOR-3 bacterium</name>
    <dbReference type="NCBI Taxonomy" id="2052148"/>
    <lineage>
        <taxon>Bacteria</taxon>
        <taxon>Bacteria division WOR-3</taxon>
    </lineage>
</organism>
<evidence type="ECO:0000313" key="2">
    <source>
        <dbReference type="EMBL" id="HDL60578.1"/>
    </source>
</evidence>
<evidence type="ECO:0000256" key="1">
    <source>
        <dbReference type="ARBA" id="ARBA00044755"/>
    </source>
</evidence>
<comment type="similarity">
    <text evidence="1">Belongs to the bactofilin family.</text>
</comment>
<gene>
    <name evidence="2" type="ORF">ENH14_03880</name>
</gene>
<name>A0A7V0Q641_UNCW3</name>
<proteinExistence type="inferred from homology"/>
<comment type="caution">
    <text evidence="2">The sequence shown here is derived from an EMBL/GenBank/DDBJ whole genome shotgun (WGS) entry which is preliminary data.</text>
</comment>
<dbReference type="PANTHER" id="PTHR35024:SF4">
    <property type="entry name" value="POLYMER-FORMING CYTOSKELETAL PROTEIN"/>
    <property type="match status" value="1"/>
</dbReference>